<proteinExistence type="predicted"/>
<dbReference type="AlphaFoldDB" id="X1MC55"/>
<accession>X1MC55</accession>
<reference evidence="1" key="1">
    <citation type="journal article" date="2014" name="Front. Microbiol.">
        <title>High frequency of phylogenetically diverse reductive dehalogenase-homologous genes in deep subseafloor sedimentary metagenomes.</title>
        <authorList>
            <person name="Kawai M."/>
            <person name="Futagami T."/>
            <person name="Toyoda A."/>
            <person name="Takaki Y."/>
            <person name="Nishi S."/>
            <person name="Hori S."/>
            <person name="Arai W."/>
            <person name="Tsubouchi T."/>
            <person name="Morono Y."/>
            <person name="Uchiyama I."/>
            <person name="Ito T."/>
            <person name="Fujiyama A."/>
            <person name="Inagaki F."/>
            <person name="Takami H."/>
        </authorList>
    </citation>
    <scope>NUCLEOTIDE SEQUENCE</scope>
    <source>
        <strain evidence="1">Expedition CK06-06</strain>
    </source>
</reference>
<comment type="caution">
    <text evidence="1">The sequence shown here is derived from an EMBL/GenBank/DDBJ whole genome shotgun (WGS) entry which is preliminary data.</text>
</comment>
<gene>
    <name evidence="1" type="ORF">S06H3_16251</name>
</gene>
<dbReference type="EMBL" id="BARV01008030">
    <property type="protein sequence ID" value="GAI15671.1"/>
    <property type="molecule type" value="Genomic_DNA"/>
</dbReference>
<sequence length="64" mass="7283">NGRSEIHTIDTRFTWSGNRAKEFIALAKEVYGEPLPYASIRDLIRLACSRYIEVLKREKGGDNG</sequence>
<organism evidence="1">
    <name type="scientific">marine sediment metagenome</name>
    <dbReference type="NCBI Taxonomy" id="412755"/>
    <lineage>
        <taxon>unclassified sequences</taxon>
        <taxon>metagenomes</taxon>
        <taxon>ecological metagenomes</taxon>
    </lineage>
</organism>
<name>X1MC55_9ZZZZ</name>
<feature type="non-terminal residue" evidence="1">
    <location>
        <position position="1"/>
    </location>
</feature>
<protein>
    <submittedName>
        <fullName evidence="1">Uncharacterized protein</fullName>
    </submittedName>
</protein>
<evidence type="ECO:0000313" key="1">
    <source>
        <dbReference type="EMBL" id="GAI15671.1"/>
    </source>
</evidence>